<feature type="chain" id="PRO_5042901004" evidence="2">
    <location>
        <begin position="20"/>
        <end position="178"/>
    </location>
</feature>
<organism evidence="3 4">
    <name type="scientific">Arthrobotrys conoides</name>
    <dbReference type="NCBI Taxonomy" id="74498"/>
    <lineage>
        <taxon>Eukaryota</taxon>
        <taxon>Fungi</taxon>
        <taxon>Dikarya</taxon>
        <taxon>Ascomycota</taxon>
        <taxon>Pezizomycotina</taxon>
        <taxon>Orbiliomycetes</taxon>
        <taxon>Orbiliales</taxon>
        <taxon>Orbiliaceae</taxon>
        <taxon>Arthrobotrys</taxon>
    </lineage>
</organism>
<evidence type="ECO:0000313" key="3">
    <source>
        <dbReference type="EMBL" id="KAK6521472.1"/>
    </source>
</evidence>
<dbReference type="AlphaFoldDB" id="A0AAN8PS60"/>
<keyword evidence="4" id="KW-1185">Reference proteome</keyword>
<sequence length="178" mass="18896">MQVSSLLAVVLFLGSTTLAAPVANPDPNPAVYNPWEHIRAGTKPIASSRKRQIDIPKSGNLLPDILRPTAAEEREDLRRVKREDTPTVAPVPVAAPEAAPPVAASAAPVAETASFRSAKVAPTGAKGVKPGGLKLGGVARPDLPGRVKRRNVEEKRDRRFNPGSFPPRKNINASPSRT</sequence>
<gene>
    <name evidence="3" type="ORF">TWF506_001685</name>
</gene>
<feature type="compositionally biased region" description="Low complexity" evidence="1">
    <location>
        <begin position="86"/>
        <end position="114"/>
    </location>
</feature>
<dbReference type="EMBL" id="JAVHJM010000001">
    <property type="protein sequence ID" value="KAK6521472.1"/>
    <property type="molecule type" value="Genomic_DNA"/>
</dbReference>
<proteinExistence type="predicted"/>
<feature type="compositionally biased region" description="Basic and acidic residues" evidence="1">
    <location>
        <begin position="75"/>
        <end position="85"/>
    </location>
</feature>
<name>A0AAN8PS60_9PEZI</name>
<evidence type="ECO:0000256" key="2">
    <source>
        <dbReference type="SAM" id="SignalP"/>
    </source>
</evidence>
<protein>
    <submittedName>
        <fullName evidence="3">Uncharacterized protein</fullName>
    </submittedName>
</protein>
<keyword evidence="2" id="KW-0732">Signal</keyword>
<feature type="signal peptide" evidence="2">
    <location>
        <begin position="1"/>
        <end position="19"/>
    </location>
</feature>
<evidence type="ECO:0000313" key="4">
    <source>
        <dbReference type="Proteomes" id="UP001307849"/>
    </source>
</evidence>
<evidence type="ECO:0000256" key="1">
    <source>
        <dbReference type="SAM" id="MobiDB-lite"/>
    </source>
</evidence>
<accession>A0AAN8PS60</accession>
<comment type="caution">
    <text evidence="3">The sequence shown here is derived from an EMBL/GenBank/DDBJ whole genome shotgun (WGS) entry which is preliminary data.</text>
</comment>
<feature type="region of interest" description="Disordered" evidence="1">
    <location>
        <begin position="75"/>
        <end position="178"/>
    </location>
</feature>
<reference evidence="3 4" key="1">
    <citation type="submission" date="2019-10" db="EMBL/GenBank/DDBJ databases">
        <authorList>
            <person name="Palmer J.M."/>
        </authorList>
    </citation>
    <scope>NUCLEOTIDE SEQUENCE [LARGE SCALE GENOMIC DNA]</scope>
    <source>
        <strain evidence="3 4">TWF506</strain>
    </source>
</reference>
<feature type="compositionally biased region" description="Basic and acidic residues" evidence="1">
    <location>
        <begin position="150"/>
        <end position="160"/>
    </location>
</feature>
<dbReference type="Proteomes" id="UP001307849">
    <property type="component" value="Unassembled WGS sequence"/>
</dbReference>